<dbReference type="AlphaFoldDB" id="A0A0A8XTA3"/>
<organism evidence="2">
    <name type="scientific">Arundo donax</name>
    <name type="common">Giant reed</name>
    <name type="synonym">Donax arundinaceus</name>
    <dbReference type="NCBI Taxonomy" id="35708"/>
    <lineage>
        <taxon>Eukaryota</taxon>
        <taxon>Viridiplantae</taxon>
        <taxon>Streptophyta</taxon>
        <taxon>Embryophyta</taxon>
        <taxon>Tracheophyta</taxon>
        <taxon>Spermatophyta</taxon>
        <taxon>Magnoliopsida</taxon>
        <taxon>Liliopsida</taxon>
        <taxon>Poales</taxon>
        <taxon>Poaceae</taxon>
        <taxon>PACMAD clade</taxon>
        <taxon>Arundinoideae</taxon>
        <taxon>Arundineae</taxon>
        <taxon>Arundo</taxon>
    </lineage>
</organism>
<reference evidence="2" key="1">
    <citation type="submission" date="2014-09" db="EMBL/GenBank/DDBJ databases">
        <authorList>
            <person name="Magalhaes I.L.F."/>
            <person name="Oliveira U."/>
            <person name="Santos F.R."/>
            <person name="Vidigal T.H.D.A."/>
            <person name="Brescovit A.D."/>
            <person name="Santos A.J."/>
        </authorList>
    </citation>
    <scope>NUCLEOTIDE SEQUENCE</scope>
    <source>
        <tissue evidence="2">Shoot tissue taken approximately 20 cm above the soil surface</tissue>
    </source>
</reference>
<evidence type="ECO:0000313" key="2">
    <source>
        <dbReference type="EMBL" id="JAD14957.1"/>
    </source>
</evidence>
<dbReference type="EMBL" id="GBRH01282938">
    <property type="protein sequence ID" value="JAD14957.1"/>
    <property type="molecule type" value="Transcribed_RNA"/>
</dbReference>
<accession>A0A0A8XTA3</accession>
<reference evidence="2" key="2">
    <citation type="journal article" date="2015" name="Data Brief">
        <title>Shoot transcriptome of the giant reed, Arundo donax.</title>
        <authorList>
            <person name="Barrero R.A."/>
            <person name="Guerrero F.D."/>
            <person name="Moolhuijzen P."/>
            <person name="Goolsby J.A."/>
            <person name="Tidwell J."/>
            <person name="Bellgard S.E."/>
            <person name="Bellgard M.I."/>
        </authorList>
    </citation>
    <scope>NUCLEOTIDE SEQUENCE</scope>
    <source>
        <tissue evidence="2">Shoot tissue taken approximately 20 cm above the soil surface</tissue>
    </source>
</reference>
<protein>
    <submittedName>
        <fullName evidence="2">Uncharacterized protein</fullName>
    </submittedName>
</protein>
<feature type="region of interest" description="Disordered" evidence="1">
    <location>
        <begin position="43"/>
        <end position="66"/>
    </location>
</feature>
<proteinExistence type="predicted"/>
<evidence type="ECO:0000256" key="1">
    <source>
        <dbReference type="SAM" id="MobiDB-lite"/>
    </source>
</evidence>
<name>A0A0A8XTA3_ARUDO</name>
<sequence>MHSWIYLTGDMEILSGYRSSKTQNIGCSFCLLRLYLMSARGGGGGGRCRGSGAEAPGEAEARPAARRRVGAAAPGAHLARALEYIFSWLLLVRESGGG</sequence>